<sequence length="127" mass="14407">MPQSNIRLDVVTLLCDADFRRRPDTNRWSHLGGRPFTKAEQALAFSATREEFTIAADQIKREGDYRREYQEAVEALPKLLLPYFGQLPTGATVSDVAPLLSDEDRAEYLRLREALAPDGYLFASTDE</sequence>
<dbReference type="EMBL" id="CAJSLV010000103">
    <property type="protein sequence ID" value="CAG6398529.1"/>
    <property type="molecule type" value="Genomic_DNA"/>
</dbReference>
<evidence type="ECO:0000313" key="2">
    <source>
        <dbReference type="Proteomes" id="UP001152519"/>
    </source>
</evidence>
<proteinExistence type="predicted"/>
<accession>A0A9W4DZ52</accession>
<protein>
    <submittedName>
        <fullName evidence="1">Uncharacterized protein</fullName>
    </submittedName>
</protein>
<dbReference type="RefSeq" id="WP_251499997.1">
    <property type="nucleotide sequence ID" value="NZ_CAJSLV010000103.1"/>
</dbReference>
<dbReference type="Proteomes" id="UP001152519">
    <property type="component" value="Unassembled WGS sequence"/>
</dbReference>
<reference evidence="1" key="1">
    <citation type="submission" date="2021-05" db="EMBL/GenBank/DDBJ databases">
        <authorList>
            <person name="Arsene-Ploetze F."/>
        </authorList>
    </citation>
    <scope>NUCLEOTIDE SEQUENCE</scope>
    <source>
        <strain evidence="1">DSM 42138</strain>
    </source>
</reference>
<dbReference type="AlphaFoldDB" id="A0A9W4DZ52"/>
<organism evidence="1 2">
    <name type="scientific">Actinacidiphila cocklensis</name>
    <dbReference type="NCBI Taxonomy" id="887465"/>
    <lineage>
        <taxon>Bacteria</taxon>
        <taxon>Bacillati</taxon>
        <taxon>Actinomycetota</taxon>
        <taxon>Actinomycetes</taxon>
        <taxon>Kitasatosporales</taxon>
        <taxon>Streptomycetaceae</taxon>
        <taxon>Actinacidiphila</taxon>
    </lineage>
</organism>
<name>A0A9W4DZ52_9ACTN</name>
<evidence type="ECO:0000313" key="1">
    <source>
        <dbReference type="EMBL" id="CAG6398529.1"/>
    </source>
</evidence>
<gene>
    <name evidence="1" type="ORF">SCOCK_70213</name>
</gene>
<keyword evidence="2" id="KW-1185">Reference proteome</keyword>
<comment type="caution">
    <text evidence="1">The sequence shown here is derived from an EMBL/GenBank/DDBJ whole genome shotgun (WGS) entry which is preliminary data.</text>
</comment>